<dbReference type="EMBL" id="VJMI01013459">
    <property type="protein sequence ID" value="KAF0747721.1"/>
    <property type="molecule type" value="Genomic_DNA"/>
</dbReference>
<feature type="signal peptide" evidence="3">
    <location>
        <begin position="1"/>
        <end position="25"/>
    </location>
</feature>
<reference evidence="4 5" key="1">
    <citation type="submission" date="2019-06" db="EMBL/GenBank/DDBJ databases">
        <title>Genomics analysis of Aphanomyces spp. identifies a new class of oomycete effector associated with host adaptation.</title>
        <authorList>
            <person name="Gaulin E."/>
        </authorList>
    </citation>
    <scope>NUCLEOTIDE SEQUENCE [LARGE SCALE GENOMIC DNA]</scope>
    <source>
        <strain evidence="4 5">E</strain>
    </source>
</reference>
<feature type="compositionally biased region" description="Polar residues" evidence="1">
    <location>
        <begin position="130"/>
        <end position="142"/>
    </location>
</feature>
<keyword evidence="3" id="KW-0732">Signal</keyword>
<feature type="transmembrane region" description="Helical" evidence="2">
    <location>
        <begin position="95"/>
        <end position="116"/>
    </location>
</feature>
<keyword evidence="2" id="KW-0812">Transmembrane</keyword>
<feature type="region of interest" description="Disordered" evidence="1">
    <location>
        <begin position="130"/>
        <end position="156"/>
    </location>
</feature>
<organism evidence="4 5">
    <name type="scientific">Aphanomyces astaci</name>
    <name type="common">Crayfish plague agent</name>
    <dbReference type="NCBI Taxonomy" id="112090"/>
    <lineage>
        <taxon>Eukaryota</taxon>
        <taxon>Sar</taxon>
        <taxon>Stramenopiles</taxon>
        <taxon>Oomycota</taxon>
        <taxon>Saprolegniomycetes</taxon>
        <taxon>Saprolegniales</taxon>
        <taxon>Verrucalvaceae</taxon>
        <taxon>Aphanomyces</taxon>
    </lineage>
</organism>
<accession>A0A6A5A9Q8</accession>
<evidence type="ECO:0000256" key="3">
    <source>
        <dbReference type="SAM" id="SignalP"/>
    </source>
</evidence>
<dbReference type="AlphaFoldDB" id="A0A6A5A9Q8"/>
<feature type="compositionally biased region" description="Polar residues" evidence="1">
    <location>
        <begin position="216"/>
        <end position="234"/>
    </location>
</feature>
<comment type="caution">
    <text evidence="4">The sequence shown here is derived from an EMBL/GenBank/DDBJ whole genome shotgun (WGS) entry which is preliminary data.</text>
</comment>
<feature type="chain" id="PRO_5025460009" evidence="3">
    <location>
        <begin position="26"/>
        <end position="303"/>
    </location>
</feature>
<evidence type="ECO:0000256" key="2">
    <source>
        <dbReference type="SAM" id="Phobius"/>
    </source>
</evidence>
<feature type="region of interest" description="Disordered" evidence="1">
    <location>
        <begin position="254"/>
        <end position="303"/>
    </location>
</feature>
<name>A0A6A5A9Q8_APHAT</name>
<evidence type="ECO:0000313" key="5">
    <source>
        <dbReference type="Proteomes" id="UP000469452"/>
    </source>
</evidence>
<proteinExistence type="predicted"/>
<protein>
    <submittedName>
        <fullName evidence="4">Uncharacterized protein</fullName>
    </submittedName>
</protein>
<evidence type="ECO:0000256" key="1">
    <source>
        <dbReference type="SAM" id="MobiDB-lite"/>
    </source>
</evidence>
<keyword evidence="2" id="KW-0472">Membrane</keyword>
<evidence type="ECO:0000313" key="4">
    <source>
        <dbReference type="EMBL" id="KAF0747721.1"/>
    </source>
</evidence>
<keyword evidence="2" id="KW-1133">Transmembrane helix</keyword>
<feature type="compositionally biased region" description="Pro residues" evidence="1">
    <location>
        <begin position="277"/>
        <end position="303"/>
    </location>
</feature>
<dbReference type="VEuPathDB" id="FungiDB:H257_01289"/>
<gene>
    <name evidence="4" type="ORF">AaE_007614</name>
</gene>
<dbReference type="Proteomes" id="UP000469452">
    <property type="component" value="Unassembled WGS sequence"/>
</dbReference>
<sequence>MLWVGSSFLRLLAAVLLTVLSIVSAACDDCAMSGDCTLAYKDIAPGSYCGRVGGVYCCCPLTMQCAATVFDCRCRNLPYPGYAPPQNLPMDRNDGLVVAIVMGLVVSLFVGAFCCVRHNCTGRQAQAQAKPSHDQLSASNQLLPLPNRPNRGYSHPVLATAPVASTYQRYDTVPATYGSVLQQQQRQIQAFDPNVQSSYPQEQPPYALPVARLLQPSSNDSTLPTSHNQPTYPGNQPVPAYAVAAPFATQSSARNKLTDQDQSHVPFETVYEARPYESPPPAIRSIHPPPSAPSPPRQYQPKM</sequence>
<feature type="region of interest" description="Disordered" evidence="1">
    <location>
        <begin position="216"/>
        <end position="239"/>
    </location>
</feature>